<dbReference type="NCBIfam" id="TIGR00254">
    <property type="entry name" value="GGDEF"/>
    <property type="match status" value="1"/>
</dbReference>
<dbReference type="Gene3D" id="3.30.70.270">
    <property type="match status" value="1"/>
</dbReference>
<proteinExistence type="predicted"/>
<dbReference type="Proteomes" id="UP001212803">
    <property type="component" value="Chromosome"/>
</dbReference>
<dbReference type="SMART" id="SM00267">
    <property type="entry name" value="GGDEF"/>
    <property type="match status" value="1"/>
</dbReference>
<dbReference type="InterPro" id="IPR043128">
    <property type="entry name" value="Rev_trsase/Diguanyl_cyclase"/>
</dbReference>
<evidence type="ECO:0000313" key="3">
    <source>
        <dbReference type="EMBL" id="WBL36808.1"/>
    </source>
</evidence>
<dbReference type="InterPro" id="IPR000160">
    <property type="entry name" value="GGDEF_dom"/>
</dbReference>
<dbReference type="Pfam" id="PF00990">
    <property type="entry name" value="GGDEF"/>
    <property type="match status" value="1"/>
</dbReference>
<keyword evidence="4" id="KW-1185">Reference proteome</keyword>
<name>A0ABY7M9X3_9CHLR</name>
<gene>
    <name evidence="3" type="ORF">O0235_04410</name>
</gene>
<feature type="domain" description="GGDEF" evidence="2">
    <location>
        <begin position="114"/>
        <end position="243"/>
    </location>
</feature>
<accession>A0ABY7M9X3</accession>
<keyword evidence="1" id="KW-1133">Transmembrane helix</keyword>
<organism evidence="3 4">
    <name type="scientific">Tepidiforma flava</name>
    <dbReference type="NCBI Taxonomy" id="3004094"/>
    <lineage>
        <taxon>Bacteria</taxon>
        <taxon>Bacillati</taxon>
        <taxon>Chloroflexota</taxon>
        <taxon>Tepidiformia</taxon>
        <taxon>Tepidiformales</taxon>
        <taxon>Tepidiformaceae</taxon>
        <taxon>Tepidiforma</taxon>
    </lineage>
</organism>
<keyword evidence="1" id="KW-0472">Membrane</keyword>
<evidence type="ECO:0000259" key="2">
    <source>
        <dbReference type="PROSITE" id="PS50887"/>
    </source>
</evidence>
<dbReference type="SUPFAM" id="SSF55073">
    <property type="entry name" value="Nucleotide cyclase"/>
    <property type="match status" value="1"/>
</dbReference>
<keyword evidence="1" id="KW-0812">Transmembrane</keyword>
<dbReference type="RefSeq" id="WP_270057325.1">
    <property type="nucleotide sequence ID" value="NZ_CP115149.1"/>
</dbReference>
<evidence type="ECO:0000313" key="4">
    <source>
        <dbReference type="Proteomes" id="UP001212803"/>
    </source>
</evidence>
<feature type="transmembrane region" description="Helical" evidence="1">
    <location>
        <begin position="16"/>
        <end position="37"/>
    </location>
</feature>
<feature type="transmembrane region" description="Helical" evidence="1">
    <location>
        <begin position="43"/>
        <end position="65"/>
    </location>
</feature>
<keyword evidence="3" id="KW-0548">Nucleotidyltransferase</keyword>
<evidence type="ECO:0000256" key="1">
    <source>
        <dbReference type="SAM" id="Phobius"/>
    </source>
</evidence>
<sequence>MPANPDEEPEAPQRHLLRMAALAGWGIVLAVQVGQYLHRPTTANLIVTIGLATLFGLFIAHALFMRVVQKRHWHRVAARLQGAAYLSEFHNLPNRNYVLAELRREMPRARALQAPFVLIQLSIENIAEIRERRGDDFANRALNALADVLKRLTRSSDFLAHLGGAKFCVMLVECTLEQSFIYLKRVPGTISVSDGHNVLDVPVTARVLQYDLEALYATDVLRDLEETRPLRRREPPRPDSLAA</sequence>
<reference evidence="3 4" key="1">
    <citation type="journal article" date="2023" name="ISME J.">
        <title>Thermophilic Dehalococcoidia with unusual traits shed light on an unexpected past.</title>
        <authorList>
            <person name="Palmer M."/>
            <person name="Covington J.K."/>
            <person name="Zhou E.M."/>
            <person name="Thomas S.C."/>
            <person name="Habib N."/>
            <person name="Seymour C.O."/>
            <person name="Lai D."/>
            <person name="Johnston J."/>
            <person name="Hashimi A."/>
            <person name="Jiao J.Y."/>
            <person name="Muok A.R."/>
            <person name="Liu L."/>
            <person name="Xian W.D."/>
            <person name="Zhi X.Y."/>
            <person name="Li M.M."/>
            <person name="Silva L.P."/>
            <person name="Bowen B.P."/>
            <person name="Louie K."/>
            <person name="Briegel A."/>
            <person name="Pett-Ridge J."/>
            <person name="Weber P.K."/>
            <person name="Tocheva E.I."/>
            <person name="Woyke T."/>
            <person name="Northen T.R."/>
            <person name="Mayali X."/>
            <person name="Li W.J."/>
            <person name="Hedlund B.P."/>
        </authorList>
    </citation>
    <scope>NUCLEOTIDE SEQUENCE [LARGE SCALE GENOMIC DNA]</scope>
    <source>
        <strain evidence="3 4">YIM 72310</strain>
    </source>
</reference>
<protein>
    <submittedName>
        <fullName evidence="3">Diguanylate cyclase</fullName>
        <ecNumber evidence="3">2.7.7.65</ecNumber>
    </submittedName>
</protein>
<dbReference type="InterPro" id="IPR029787">
    <property type="entry name" value="Nucleotide_cyclase"/>
</dbReference>
<dbReference type="EMBL" id="CP115149">
    <property type="protein sequence ID" value="WBL36808.1"/>
    <property type="molecule type" value="Genomic_DNA"/>
</dbReference>
<keyword evidence="3" id="KW-0808">Transferase</keyword>
<dbReference type="EC" id="2.7.7.65" evidence="3"/>
<dbReference type="PROSITE" id="PS50887">
    <property type="entry name" value="GGDEF"/>
    <property type="match status" value="1"/>
</dbReference>
<dbReference type="GO" id="GO:0052621">
    <property type="term" value="F:diguanylate cyclase activity"/>
    <property type="evidence" value="ECO:0007669"/>
    <property type="project" value="UniProtKB-EC"/>
</dbReference>